<reference evidence="1 2" key="1">
    <citation type="submission" date="2019-03" db="EMBL/GenBank/DDBJ databases">
        <title>Nematode-trapping fungi genome.</title>
        <authorList>
            <person name="Vidal-Diez De Ulzurrun G."/>
        </authorList>
    </citation>
    <scope>NUCLEOTIDE SEQUENCE [LARGE SCALE GENOMIC DNA]</scope>
    <source>
        <strain evidence="1 2">TWF154</strain>
    </source>
</reference>
<dbReference type="EMBL" id="SOZJ01000001">
    <property type="protein sequence ID" value="TGJ74614.1"/>
    <property type="molecule type" value="Genomic_DNA"/>
</dbReference>
<sequence length="188" mass="21773">MRHPLEFLNGNCRPIYWDRSQRDSSSRYKRDQNVRCKPNLKKASSTVHRLVIYRECHQNHMHGRKYASAQFFFFSAGRPAAYPRQYFLFEWLFLPDLSAETSPSSGQARPQSISQLSSLQISFRRQLDRGRSRSIRVSDRVLDRVYILCHSSSSDSVPPDVDRHANLPGKDAAPNQVNICFSFPIPQI</sequence>
<evidence type="ECO:0000313" key="1">
    <source>
        <dbReference type="EMBL" id="TGJ74614.1"/>
    </source>
</evidence>
<gene>
    <name evidence="1" type="ORF">EYR41_001593</name>
</gene>
<dbReference type="AlphaFoldDB" id="A0A8H2EAW0"/>
<evidence type="ECO:0000313" key="2">
    <source>
        <dbReference type="Proteomes" id="UP000297595"/>
    </source>
</evidence>
<dbReference type="Proteomes" id="UP000297595">
    <property type="component" value="Unassembled WGS sequence"/>
</dbReference>
<proteinExistence type="predicted"/>
<accession>A0A8H2EAW0</accession>
<name>A0A8H2EAW0_ORBOL</name>
<protein>
    <submittedName>
        <fullName evidence="1">Uncharacterized protein</fullName>
    </submittedName>
</protein>
<comment type="caution">
    <text evidence="1">The sequence shown here is derived from an EMBL/GenBank/DDBJ whole genome shotgun (WGS) entry which is preliminary data.</text>
</comment>
<organism evidence="1 2">
    <name type="scientific">Orbilia oligospora</name>
    <name type="common">Nematode-trapping fungus</name>
    <name type="synonym">Arthrobotrys oligospora</name>
    <dbReference type="NCBI Taxonomy" id="2813651"/>
    <lineage>
        <taxon>Eukaryota</taxon>
        <taxon>Fungi</taxon>
        <taxon>Dikarya</taxon>
        <taxon>Ascomycota</taxon>
        <taxon>Pezizomycotina</taxon>
        <taxon>Orbiliomycetes</taxon>
        <taxon>Orbiliales</taxon>
        <taxon>Orbiliaceae</taxon>
        <taxon>Orbilia</taxon>
    </lineage>
</organism>